<dbReference type="InterPro" id="IPR029058">
    <property type="entry name" value="AB_hydrolase_fold"/>
</dbReference>
<evidence type="ECO:0000313" key="4">
    <source>
        <dbReference type="EMBL" id="CAB3229011.1"/>
    </source>
</evidence>
<evidence type="ECO:0000313" key="6">
    <source>
        <dbReference type="Proteomes" id="UP000494106"/>
    </source>
</evidence>
<dbReference type="PANTHER" id="PTHR11559">
    <property type="entry name" value="CARBOXYLESTERASE"/>
    <property type="match status" value="1"/>
</dbReference>
<keyword evidence="2" id="KW-0732">Signal</keyword>
<organism evidence="4 7">
    <name type="scientific">Arctia plantaginis</name>
    <name type="common">Wood tiger moth</name>
    <name type="synonym">Phalaena plantaginis</name>
    <dbReference type="NCBI Taxonomy" id="874455"/>
    <lineage>
        <taxon>Eukaryota</taxon>
        <taxon>Metazoa</taxon>
        <taxon>Ecdysozoa</taxon>
        <taxon>Arthropoda</taxon>
        <taxon>Hexapoda</taxon>
        <taxon>Insecta</taxon>
        <taxon>Pterygota</taxon>
        <taxon>Neoptera</taxon>
        <taxon>Endopterygota</taxon>
        <taxon>Lepidoptera</taxon>
        <taxon>Glossata</taxon>
        <taxon>Ditrysia</taxon>
        <taxon>Noctuoidea</taxon>
        <taxon>Erebidae</taxon>
        <taxon>Arctiinae</taxon>
        <taxon>Arctia</taxon>
    </lineage>
</organism>
<evidence type="ECO:0000256" key="2">
    <source>
        <dbReference type="SAM" id="SignalP"/>
    </source>
</evidence>
<feature type="chain" id="PRO_5036272933" description="Carboxylesterase type B domain-containing protein" evidence="2">
    <location>
        <begin position="22"/>
        <end position="584"/>
    </location>
</feature>
<evidence type="ECO:0000313" key="7">
    <source>
        <dbReference type="Proteomes" id="UP000494256"/>
    </source>
</evidence>
<evidence type="ECO:0000259" key="3">
    <source>
        <dbReference type="Pfam" id="PF00135"/>
    </source>
</evidence>
<dbReference type="Proteomes" id="UP000494256">
    <property type="component" value="Unassembled WGS sequence"/>
</dbReference>
<dbReference type="Gene3D" id="3.40.50.1820">
    <property type="entry name" value="alpha/beta hydrolase"/>
    <property type="match status" value="1"/>
</dbReference>
<feature type="domain" description="Carboxylesterase type B" evidence="3">
    <location>
        <begin position="24"/>
        <end position="560"/>
    </location>
</feature>
<dbReference type="EMBL" id="CADEBC010000590">
    <property type="protein sequence ID" value="CAB3257147.1"/>
    <property type="molecule type" value="Genomic_DNA"/>
</dbReference>
<dbReference type="Proteomes" id="UP000494106">
    <property type="component" value="Unassembled WGS sequence"/>
</dbReference>
<dbReference type="InterPro" id="IPR019819">
    <property type="entry name" value="Carboxylesterase_B_CS"/>
</dbReference>
<accession>A0A8S0ZB46</accession>
<proteinExistence type="predicted"/>
<dbReference type="Pfam" id="PF00135">
    <property type="entry name" value="COesterase"/>
    <property type="match status" value="1"/>
</dbReference>
<evidence type="ECO:0000313" key="5">
    <source>
        <dbReference type="EMBL" id="CAB3257147.1"/>
    </source>
</evidence>
<dbReference type="InterPro" id="IPR050309">
    <property type="entry name" value="Type-B_Carboxylest/Lipase"/>
</dbReference>
<comment type="caution">
    <text evidence="4">The sequence shown here is derived from an EMBL/GenBank/DDBJ whole genome shotgun (WGS) entry which is preliminary data.</text>
</comment>
<name>A0A8S0ZB46_ARCPL</name>
<dbReference type="InterPro" id="IPR002018">
    <property type="entry name" value="CarbesteraseB"/>
</dbReference>
<keyword evidence="6" id="KW-1185">Reference proteome</keyword>
<keyword evidence="1" id="KW-0325">Glycoprotein</keyword>
<reference evidence="6 7" key="1">
    <citation type="submission" date="2020-04" db="EMBL/GenBank/DDBJ databases">
        <authorList>
            <person name="Wallbank WR R."/>
            <person name="Pardo Diaz C."/>
            <person name="Kozak K."/>
            <person name="Martin S."/>
            <person name="Jiggins C."/>
            <person name="Moest M."/>
            <person name="Warren A I."/>
            <person name="Byers J.R.P. K."/>
            <person name="Montejo-Kovacevich G."/>
            <person name="Yen C E."/>
        </authorList>
    </citation>
    <scope>NUCLEOTIDE SEQUENCE [LARGE SCALE GENOMIC DNA]</scope>
</reference>
<feature type="signal peptide" evidence="2">
    <location>
        <begin position="1"/>
        <end position="21"/>
    </location>
</feature>
<sequence>MFNKLIFVSFSTLVLCNNVLCQENPIVETQHGQISGKVWKTLFKNINYFGFLGIPFAEPPLGELKFMDPKPVEPWQGVLSATKLKPACIQFNHNIKKGQPYGLYGSEDCLYLDIFTPGVDKEKRAVVVFTYNHYFYNSYNKTKDYAPDFFIEEDIVVVTISHRLSAFGFLSLESETLPGNAGLKDIVLSLEWIRDNIENFGGDPNRITMMGAESGAAAIDLLIHSKAKSLFSAAILQSGTSWTPAQLQKDVRERAFKLGKMMNITTSSEIILLKELRNVDNLQIASRDVHACPDDYFKETQNSVIAFGPIVEKQPRGLITEYPESSDSEINIPILMGYNSREGLEPSLEYLKEPRFLPFVNKDFPLLFPIRVNFAFDPRKQVFSDARVEIKNFYFPKGKINVKNVPEIVTLTGDTIVNYALDYTARLYSKRSSKPVFYYHFDYYSELNENKNAVMNLSVVEDGTWGTATGDEMCYLFKCPNLKNVYLKLKQQDSEELIVQKKMLRLWANFIKYGNPTPDNDEILEGLKWPTYTIENKEYLDIGKELKIKTDLNKERYEFWDNFIEKWGQRAVNGIISESIKDEL</sequence>
<dbReference type="AlphaFoldDB" id="A0A8S0ZB46"/>
<protein>
    <recommendedName>
        <fullName evidence="3">Carboxylesterase type B domain-containing protein</fullName>
    </recommendedName>
</protein>
<gene>
    <name evidence="5" type="ORF">APLA_LOCUS15811</name>
    <name evidence="4" type="ORF">APLA_LOCUS3798</name>
</gene>
<dbReference type="EMBL" id="CADEBD010000284">
    <property type="protein sequence ID" value="CAB3229011.1"/>
    <property type="molecule type" value="Genomic_DNA"/>
</dbReference>
<dbReference type="PROSITE" id="PS00941">
    <property type="entry name" value="CARBOXYLESTERASE_B_2"/>
    <property type="match status" value="1"/>
</dbReference>
<dbReference type="OrthoDB" id="3200163at2759"/>
<dbReference type="SUPFAM" id="SSF53474">
    <property type="entry name" value="alpha/beta-Hydrolases"/>
    <property type="match status" value="1"/>
</dbReference>
<evidence type="ECO:0000256" key="1">
    <source>
        <dbReference type="ARBA" id="ARBA00023180"/>
    </source>
</evidence>